<dbReference type="InterPro" id="IPR038695">
    <property type="entry name" value="Saro_0823-like_sf"/>
</dbReference>
<dbReference type="Pfam" id="PF02643">
    <property type="entry name" value="DUF192"/>
    <property type="match status" value="1"/>
</dbReference>
<dbReference type="InterPro" id="IPR003795">
    <property type="entry name" value="DUF192"/>
</dbReference>
<dbReference type="OrthoDB" id="9808290at2"/>
<protein>
    <recommendedName>
        <fullName evidence="4">DUF192 domain-containing protein</fullName>
    </recommendedName>
</protein>
<feature type="chain" id="PRO_5019381843" description="DUF192 domain-containing protein" evidence="1">
    <location>
        <begin position="25"/>
        <end position="155"/>
    </location>
</feature>
<evidence type="ECO:0000256" key="1">
    <source>
        <dbReference type="SAM" id="SignalP"/>
    </source>
</evidence>
<reference evidence="2 3" key="1">
    <citation type="submission" date="2018-10" db="EMBL/GenBank/DDBJ databases">
        <title>Comparative analysis of microorganisms from saline springs in Andes Mountain Range, Colombia.</title>
        <authorList>
            <person name="Rubin E."/>
        </authorList>
    </citation>
    <scope>NUCLEOTIDE SEQUENCE [LARGE SCALE GENOMIC DNA]</scope>
    <source>
        <strain evidence="2 3">USBA 36</strain>
    </source>
</reference>
<keyword evidence="1" id="KW-0732">Signal</keyword>
<organism evidence="2 3">
    <name type="scientific">Oceanibaculum indicum</name>
    <dbReference type="NCBI Taxonomy" id="526216"/>
    <lineage>
        <taxon>Bacteria</taxon>
        <taxon>Pseudomonadati</taxon>
        <taxon>Pseudomonadota</taxon>
        <taxon>Alphaproteobacteria</taxon>
        <taxon>Rhodospirillales</taxon>
        <taxon>Oceanibaculaceae</taxon>
        <taxon>Oceanibaculum</taxon>
    </lineage>
</organism>
<evidence type="ECO:0000313" key="3">
    <source>
        <dbReference type="Proteomes" id="UP000277424"/>
    </source>
</evidence>
<dbReference type="AlphaFoldDB" id="A0A420WQL6"/>
<dbReference type="PANTHER" id="PTHR37953">
    <property type="entry name" value="UPF0127 PROTEIN MJ1496"/>
    <property type="match status" value="1"/>
</dbReference>
<name>A0A420WQL6_9PROT</name>
<gene>
    <name evidence="2" type="ORF">BCL74_0935</name>
</gene>
<dbReference type="Gene3D" id="2.60.120.1140">
    <property type="entry name" value="Protein of unknown function DUF192"/>
    <property type="match status" value="1"/>
</dbReference>
<dbReference type="PANTHER" id="PTHR37953:SF1">
    <property type="entry name" value="UPF0127 PROTEIN MJ1496"/>
    <property type="match status" value="1"/>
</dbReference>
<accession>A0A420WQL6</accession>
<proteinExistence type="predicted"/>
<dbReference type="EMBL" id="RBIG01000001">
    <property type="protein sequence ID" value="RKQ73156.1"/>
    <property type="molecule type" value="Genomic_DNA"/>
</dbReference>
<evidence type="ECO:0008006" key="4">
    <source>
        <dbReference type="Google" id="ProtNLM"/>
    </source>
</evidence>
<evidence type="ECO:0000313" key="2">
    <source>
        <dbReference type="EMBL" id="RKQ73156.1"/>
    </source>
</evidence>
<dbReference type="Proteomes" id="UP000277424">
    <property type="component" value="Unassembled WGS sequence"/>
</dbReference>
<comment type="caution">
    <text evidence="2">The sequence shown here is derived from an EMBL/GenBank/DDBJ whole genome shotgun (WGS) entry which is preliminary data.</text>
</comment>
<dbReference type="RefSeq" id="WP_121217921.1">
    <property type="nucleotide sequence ID" value="NZ_RBIG01000001.1"/>
</dbReference>
<sequence length="155" mass="17178">MRKFFSPMPVLLLVLALWTGDAAAQGAASFERSGLIIETAQGQQHRFDVELAVTPAQQAQGLMYRQRMEPDAGMLFLYDRPQGVAMWMKNTLIPLDMFFIDARGRITGIEERTVPFSTQTIESPGLASAVLELNAGTAERLGIRVGDRLVHPAFR</sequence>
<feature type="signal peptide" evidence="1">
    <location>
        <begin position="1"/>
        <end position="24"/>
    </location>
</feature>